<feature type="site" description="Increases basicity of active site His" evidence="2">
    <location>
        <position position="140"/>
    </location>
</feature>
<comment type="similarity">
    <text evidence="1">Belongs to the transferase hexapeptide repeat family.</text>
</comment>
<accession>A0A162G2R8</accession>
<dbReference type="InterPro" id="IPR011004">
    <property type="entry name" value="Trimer_LpxA-like_sf"/>
</dbReference>
<dbReference type="PANTHER" id="PTHR43300">
    <property type="entry name" value="ACETYLTRANSFERASE"/>
    <property type="match status" value="1"/>
</dbReference>
<dbReference type="SUPFAM" id="SSF51161">
    <property type="entry name" value="Trimeric LpxA-like enzymes"/>
    <property type="match status" value="1"/>
</dbReference>
<comment type="caution">
    <text evidence="5">The sequence shown here is derived from an EMBL/GenBank/DDBJ whole genome shotgun (WGS) entry which is preliminary data.</text>
</comment>
<dbReference type="CDD" id="cd03360">
    <property type="entry name" value="LbH_AT_putative"/>
    <property type="match status" value="1"/>
</dbReference>
<dbReference type="Gene3D" id="2.160.10.10">
    <property type="entry name" value="Hexapeptide repeat proteins"/>
    <property type="match status" value="1"/>
</dbReference>
<name>A0A162G2R8_BDEBC</name>
<dbReference type="Proteomes" id="UP000075799">
    <property type="component" value="Unassembled WGS sequence"/>
</dbReference>
<evidence type="ECO:0000256" key="2">
    <source>
        <dbReference type="PIRSR" id="PIRSR620019-1"/>
    </source>
</evidence>
<reference evidence="5 6" key="1">
    <citation type="submission" date="2016-03" db="EMBL/GenBank/DDBJ databases">
        <authorList>
            <person name="Ploux O."/>
        </authorList>
    </citation>
    <scope>NUCLEOTIDE SEQUENCE [LARGE SCALE GENOMIC DNA]</scope>
    <source>
        <strain evidence="5 6">EC13</strain>
    </source>
</reference>
<evidence type="ECO:0000259" key="4">
    <source>
        <dbReference type="Pfam" id="PF17836"/>
    </source>
</evidence>
<dbReference type="Gene3D" id="3.40.50.20">
    <property type="match status" value="1"/>
</dbReference>
<evidence type="ECO:0000256" key="1">
    <source>
        <dbReference type="ARBA" id="ARBA00007274"/>
    </source>
</evidence>
<dbReference type="Pfam" id="PF17836">
    <property type="entry name" value="PglD_N"/>
    <property type="match status" value="1"/>
</dbReference>
<gene>
    <name evidence="5" type="ORF">AZI87_13085</name>
</gene>
<dbReference type="NCBIfam" id="TIGR03570">
    <property type="entry name" value="NeuD_NnaD"/>
    <property type="match status" value="1"/>
</dbReference>
<feature type="binding site" evidence="3">
    <location>
        <position position="69"/>
    </location>
    <ligand>
        <name>substrate</name>
    </ligand>
</feature>
<feature type="binding site" evidence="3">
    <location>
        <position position="148"/>
    </location>
    <ligand>
        <name>acetyl-CoA</name>
        <dbReference type="ChEBI" id="CHEBI:57288"/>
    </ligand>
</feature>
<dbReference type="OrthoDB" id="9801456at2"/>
<dbReference type="PANTHER" id="PTHR43300:SF7">
    <property type="entry name" value="UDP-N-ACETYLBACILLOSAMINE N-ACETYLTRANSFERASE"/>
    <property type="match status" value="1"/>
</dbReference>
<evidence type="ECO:0000313" key="5">
    <source>
        <dbReference type="EMBL" id="KYG64177.1"/>
    </source>
</evidence>
<dbReference type="AlphaFoldDB" id="A0A162G2R8"/>
<evidence type="ECO:0000256" key="3">
    <source>
        <dbReference type="PIRSR" id="PIRSR620019-2"/>
    </source>
</evidence>
<dbReference type="InterPro" id="IPR050179">
    <property type="entry name" value="Trans_hexapeptide_repeat"/>
</dbReference>
<feature type="active site" description="Proton acceptor" evidence="2">
    <location>
        <position position="139"/>
    </location>
</feature>
<dbReference type="InterPro" id="IPR020019">
    <property type="entry name" value="AcTrfase_PglD-like"/>
</dbReference>
<proteinExistence type="inferred from homology"/>
<sequence>MKDLYLIGAGGHCASCIDVIRATGVFNIRGIFDLAEKVGSTLNGVPIIGTDADLPKYINKETFFLITVGQIKTPQLRKKIFQQLVNLGAQLATVISPRAYVSASASIGEGTIVLHDALVNANAIIGVNCIVNTKSLIEHDSVVGSHCHVSTAAVINGGCNVQEGSFIGSNAVLKEGLKVAANSVLSAGVFHKVSYE</sequence>
<dbReference type="RefSeq" id="WP_063208009.1">
    <property type="nucleotide sequence ID" value="NZ_LUKD01000006.1"/>
</dbReference>
<evidence type="ECO:0000313" key="6">
    <source>
        <dbReference type="Proteomes" id="UP000075799"/>
    </source>
</evidence>
<feature type="domain" description="PglD N-terminal" evidence="4">
    <location>
        <begin position="4"/>
        <end position="84"/>
    </location>
</feature>
<dbReference type="EMBL" id="LUKD01000006">
    <property type="protein sequence ID" value="KYG64177.1"/>
    <property type="molecule type" value="Genomic_DNA"/>
</dbReference>
<dbReference type="InterPro" id="IPR041561">
    <property type="entry name" value="PglD_N"/>
</dbReference>
<protein>
    <recommendedName>
        <fullName evidence="4">PglD N-terminal domain-containing protein</fullName>
    </recommendedName>
</protein>
<organism evidence="5 6">
    <name type="scientific">Bdellovibrio bacteriovorus</name>
    <dbReference type="NCBI Taxonomy" id="959"/>
    <lineage>
        <taxon>Bacteria</taxon>
        <taxon>Pseudomonadati</taxon>
        <taxon>Bdellovibrionota</taxon>
        <taxon>Bdellovibrionia</taxon>
        <taxon>Bdellovibrionales</taxon>
        <taxon>Pseudobdellovibrionaceae</taxon>
        <taxon>Bdellovibrio</taxon>
    </lineage>
</organism>